<dbReference type="AlphaFoldDB" id="A0AAP3YYQ6"/>
<comment type="catalytic activity">
    <reaction evidence="4">
        <text>NAD(+) + H2O = ADP-D-ribose + nicotinamide + H(+)</text>
        <dbReference type="Rhea" id="RHEA:16301"/>
        <dbReference type="ChEBI" id="CHEBI:15377"/>
        <dbReference type="ChEBI" id="CHEBI:15378"/>
        <dbReference type="ChEBI" id="CHEBI:17154"/>
        <dbReference type="ChEBI" id="CHEBI:57540"/>
        <dbReference type="ChEBI" id="CHEBI:57967"/>
        <dbReference type="EC" id="3.2.2.6"/>
    </reaction>
    <physiologicalReaction direction="left-to-right" evidence="4">
        <dbReference type="Rhea" id="RHEA:16302"/>
    </physiologicalReaction>
</comment>
<keyword evidence="2" id="KW-0378">Hydrolase</keyword>
<reference evidence="7" key="2">
    <citation type="journal article" date="2023" name="Food Microbiol.">
        <title>Evaluation of the fermentation potential of lactic acid bacteria isolated from herbs, fruits and vegetables as starter cultures in nut-based milk alternatives.</title>
        <authorList>
            <person name="Huang W."/>
            <person name="Dong A."/>
            <person name="Pham H.T."/>
            <person name="Zhou C."/>
            <person name="Huo Z."/>
            <person name="Watjen A.P."/>
            <person name="Prakash S."/>
            <person name="Bang-Berthelsen C.H."/>
            <person name="Turner M.S."/>
        </authorList>
    </citation>
    <scope>NUCLEOTIDE SEQUENCE</scope>
    <source>
        <strain evidence="7">54</strain>
    </source>
</reference>
<dbReference type="GO" id="GO:0061809">
    <property type="term" value="F:NAD+ nucleosidase activity, cyclic ADP-ribose generating"/>
    <property type="evidence" value="ECO:0007669"/>
    <property type="project" value="UniProtKB-EC"/>
</dbReference>
<accession>A0AAP3YYQ6</accession>
<name>A0AAP3YYQ6_9LACT</name>
<keyword evidence="3" id="KW-0520">NAD</keyword>
<keyword evidence="5" id="KW-0175">Coiled coil</keyword>
<feature type="domain" description="TIR" evidence="6">
    <location>
        <begin position="105"/>
        <end position="239"/>
    </location>
</feature>
<dbReference type="SMART" id="SM00255">
    <property type="entry name" value="TIR"/>
    <property type="match status" value="1"/>
</dbReference>
<evidence type="ECO:0000256" key="4">
    <source>
        <dbReference type="ARBA" id="ARBA00047304"/>
    </source>
</evidence>
<evidence type="ECO:0000256" key="2">
    <source>
        <dbReference type="ARBA" id="ARBA00022801"/>
    </source>
</evidence>
<dbReference type="GO" id="GO:0007165">
    <property type="term" value="P:signal transduction"/>
    <property type="evidence" value="ECO:0007669"/>
    <property type="project" value="InterPro"/>
</dbReference>
<dbReference type="SUPFAM" id="SSF52200">
    <property type="entry name" value="Toll/Interleukin receptor TIR domain"/>
    <property type="match status" value="1"/>
</dbReference>
<organism evidence="7 8">
    <name type="scientific">Lactococcus lactis</name>
    <dbReference type="NCBI Taxonomy" id="1358"/>
    <lineage>
        <taxon>Bacteria</taxon>
        <taxon>Bacillati</taxon>
        <taxon>Bacillota</taxon>
        <taxon>Bacilli</taxon>
        <taxon>Lactobacillales</taxon>
        <taxon>Streptococcaceae</taxon>
        <taxon>Lactococcus</taxon>
    </lineage>
</organism>
<dbReference type="EC" id="3.2.2.6" evidence="1"/>
<comment type="caution">
    <text evidence="7">The sequence shown here is derived from an EMBL/GenBank/DDBJ whole genome shotgun (WGS) entry which is preliminary data.</text>
</comment>
<dbReference type="PANTHER" id="PTHR32009">
    <property type="entry name" value="TMV RESISTANCE PROTEIN N-LIKE"/>
    <property type="match status" value="1"/>
</dbReference>
<proteinExistence type="predicted"/>
<evidence type="ECO:0000313" key="8">
    <source>
        <dbReference type="Proteomes" id="UP001152598"/>
    </source>
</evidence>
<protein>
    <recommendedName>
        <fullName evidence="1">ADP-ribosyl cyclase/cyclic ADP-ribose hydrolase</fullName>
        <ecNumber evidence="1">3.2.2.6</ecNumber>
    </recommendedName>
</protein>
<dbReference type="Pfam" id="PF13676">
    <property type="entry name" value="TIR_2"/>
    <property type="match status" value="1"/>
</dbReference>
<evidence type="ECO:0000256" key="5">
    <source>
        <dbReference type="SAM" id="Coils"/>
    </source>
</evidence>
<sequence length="250" mass="28690">MSISTLESKERRLLREIETLGRKIERLSKSKQKSSFSNFMKAQKDLSKKRSDLADTQKKLAKERQKENIKFQKEQKKQLDELKATQQAARRMVSSGIKTFSEQSKEYDVFISYVQSDSSEYVDKLEIALKQYDIQVWRDKSNMRIGQSMTQAIENGLAKSKLAIVVISPNYLHKYWTNFELDGIFSKQGITGEQMILPIWNNVSAEEIASKRPSLANLLAWNTSIDTVDEIAQSMTGLLCKDDDIDGDED</sequence>
<dbReference type="InterPro" id="IPR035897">
    <property type="entry name" value="Toll_tir_struct_dom_sf"/>
</dbReference>
<evidence type="ECO:0000259" key="6">
    <source>
        <dbReference type="PROSITE" id="PS50104"/>
    </source>
</evidence>
<dbReference type="Proteomes" id="UP001152598">
    <property type="component" value="Unassembled WGS sequence"/>
</dbReference>
<dbReference type="PROSITE" id="PS50104">
    <property type="entry name" value="TIR"/>
    <property type="match status" value="1"/>
</dbReference>
<reference evidence="7" key="1">
    <citation type="submission" date="2022-10" db="EMBL/GenBank/DDBJ databases">
        <authorList>
            <person name="Turner M.S."/>
            <person name="Huang W."/>
        </authorList>
    </citation>
    <scope>NUCLEOTIDE SEQUENCE</scope>
    <source>
        <strain evidence="7">54</strain>
    </source>
</reference>
<feature type="coiled-coil region" evidence="5">
    <location>
        <begin position="3"/>
        <end position="92"/>
    </location>
</feature>
<evidence type="ECO:0000256" key="1">
    <source>
        <dbReference type="ARBA" id="ARBA00011982"/>
    </source>
</evidence>
<dbReference type="PANTHER" id="PTHR32009:SF39">
    <property type="entry name" value="TIR DOMAIN-CONTAINING PROTEIN"/>
    <property type="match status" value="1"/>
</dbReference>
<dbReference type="Gene3D" id="3.40.50.10140">
    <property type="entry name" value="Toll/interleukin-1 receptor homology (TIR) domain"/>
    <property type="match status" value="1"/>
</dbReference>
<evidence type="ECO:0000313" key="7">
    <source>
        <dbReference type="EMBL" id="MDG4975191.1"/>
    </source>
</evidence>
<gene>
    <name evidence="7" type="ORF">OGZ50_00350</name>
</gene>
<dbReference type="EMBL" id="JAOWLV010000001">
    <property type="protein sequence ID" value="MDG4975191.1"/>
    <property type="molecule type" value="Genomic_DNA"/>
</dbReference>
<evidence type="ECO:0000256" key="3">
    <source>
        <dbReference type="ARBA" id="ARBA00023027"/>
    </source>
</evidence>
<dbReference type="RefSeq" id="WP_278200635.1">
    <property type="nucleotide sequence ID" value="NZ_JAOWLT010000001.1"/>
</dbReference>
<dbReference type="InterPro" id="IPR000157">
    <property type="entry name" value="TIR_dom"/>
</dbReference>